<dbReference type="Pfam" id="PF09351">
    <property type="entry name" value="DUF1993"/>
    <property type="match status" value="1"/>
</dbReference>
<comment type="caution">
    <text evidence="1">The sequence shown here is derived from an EMBL/GenBank/DDBJ whole genome shotgun (WGS) entry which is preliminary data.</text>
</comment>
<dbReference type="AlphaFoldDB" id="A0A5R9QAE1"/>
<evidence type="ECO:0000313" key="1">
    <source>
        <dbReference type="EMBL" id="TLX62086.1"/>
    </source>
</evidence>
<accession>A0A5R9QAE1</accession>
<keyword evidence="2" id="KW-1185">Reference proteome</keyword>
<name>A0A5R9QAE1_9GAMM</name>
<dbReference type="SUPFAM" id="SSF109854">
    <property type="entry name" value="DinB/YfiT-like putative metalloenzymes"/>
    <property type="match status" value="1"/>
</dbReference>
<sequence length="168" mass="18690">MTLSIYQASVPVFQRMLGNLADILEKAERWTQEGAMSASDLLDARLAPDMHPLVRQVQIATDSVKGCVARLAGVEIPSFPDTESSLAELRQRLDRTQAFIASFEPSQLDGSGDKAIVLNFPGVELKYSGRDYLLNFVLPNFYFHVTTAYAILRHKGLQIGKMDYLGRP</sequence>
<dbReference type="EMBL" id="QLAG01000027">
    <property type="protein sequence ID" value="TLX62086.1"/>
    <property type="molecule type" value="Genomic_DNA"/>
</dbReference>
<dbReference type="Gene3D" id="1.20.120.450">
    <property type="entry name" value="dinb family like domain"/>
    <property type="match status" value="1"/>
</dbReference>
<reference evidence="1 2" key="1">
    <citation type="journal article" date="2017" name="Eur. J. Clin. Microbiol. Infect. Dis.">
        <title>Uncommonly isolated clinical Pseudomonas: identification and phylogenetic assignation.</title>
        <authorList>
            <person name="Mulet M."/>
            <person name="Gomila M."/>
            <person name="Ramirez A."/>
            <person name="Cardew S."/>
            <person name="Moore E.R."/>
            <person name="Lalucat J."/>
            <person name="Garcia-Valdes E."/>
        </authorList>
    </citation>
    <scope>NUCLEOTIDE SEQUENCE [LARGE SCALE GENOMIC DNA]</scope>
    <source>
        <strain evidence="1 2">SD129</strain>
    </source>
</reference>
<dbReference type="PANTHER" id="PTHR36922:SF1">
    <property type="entry name" value="DUF1993 DOMAIN-CONTAINING PROTEIN"/>
    <property type="match status" value="1"/>
</dbReference>
<organism evidence="1 2">
    <name type="scientific">Stutzerimonas nosocomialis</name>
    <dbReference type="NCBI Taxonomy" id="1056496"/>
    <lineage>
        <taxon>Bacteria</taxon>
        <taxon>Pseudomonadati</taxon>
        <taxon>Pseudomonadota</taxon>
        <taxon>Gammaproteobacteria</taxon>
        <taxon>Pseudomonadales</taxon>
        <taxon>Pseudomonadaceae</taxon>
        <taxon>Stutzerimonas</taxon>
    </lineage>
</organism>
<gene>
    <name evidence="1" type="ORF">DN820_17905</name>
</gene>
<dbReference type="PANTHER" id="PTHR36922">
    <property type="entry name" value="BLL2446 PROTEIN"/>
    <property type="match status" value="1"/>
</dbReference>
<protein>
    <submittedName>
        <fullName evidence="1">DUF1993 domain-containing protein</fullName>
    </submittedName>
</protein>
<dbReference type="OrthoDB" id="338237at2"/>
<dbReference type="Proteomes" id="UP000306753">
    <property type="component" value="Unassembled WGS sequence"/>
</dbReference>
<evidence type="ECO:0000313" key="2">
    <source>
        <dbReference type="Proteomes" id="UP000306753"/>
    </source>
</evidence>
<dbReference type="RefSeq" id="WP_138408991.1">
    <property type="nucleotide sequence ID" value="NZ_QLAE01000021.1"/>
</dbReference>
<proteinExistence type="predicted"/>
<dbReference type="InterPro" id="IPR018531">
    <property type="entry name" value="DUF1993"/>
</dbReference>
<dbReference type="InterPro" id="IPR034660">
    <property type="entry name" value="DinB/YfiT-like"/>
</dbReference>